<dbReference type="EC" id="2.3.1.85" evidence="2"/>
<dbReference type="Gene3D" id="3.30.300.30">
    <property type="match status" value="1"/>
</dbReference>
<evidence type="ECO:0000313" key="9">
    <source>
        <dbReference type="Proteomes" id="UP000887566"/>
    </source>
</evidence>
<feature type="domain" description="Carrier" evidence="8">
    <location>
        <begin position="376"/>
        <end position="451"/>
    </location>
</feature>
<accession>A0A914X9T4</accession>
<dbReference type="InterPro" id="IPR045851">
    <property type="entry name" value="AMP-bd_C_sf"/>
</dbReference>
<evidence type="ECO:0000256" key="5">
    <source>
        <dbReference type="ARBA" id="ARBA00022553"/>
    </source>
</evidence>
<dbReference type="InterPro" id="IPR036736">
    <property type="entry name" value="ACP-like_sf"/>
</dbReference>
<dbReference type="InterPro" id="IPR029058">
    <property type="entry name" value="AB_hydrolase_fold"/>
</dbReference>
<dbReference type="InterPro" id="IPR009081">
    <property type="entry name" value="PP-bd_ACP"/>
</dbReference>
<evidence type="ECO:0000256" key="3">
    <source>
        <dbReference type="ARBA" id="ARBA00018769"/>
    </source>
</evidence>
<dbReference type="InterPro" id="IPR006162">
    <property type="entry name" value="Ppantetheine_attach_site"/>
</dbReference>
<keyword evidence="5" id="KW-0597">Phosphoprotein</keyword>
<dbReference type="GO" id="GO:0016297">
    <property type="term" value="F:fatty acyl-[ACP] hydrolase activity"/>
    <property type="evidence" value="ECO:0007669"/>
    <property type="project" value="UniProtKB-EC"/>
</dbReference>
<dbReference type="InterPro" id="IPR042099">
    <property type="entry name" value="ANL_N_sf"/>
</dbReference>
<dbReference type="PANTHER" id="PTHR45527">
    <property type="entry name" value="NONRIBOSOMAL PEPTIDE SYNTHETASE"/>
    <property type="match status" value="1"/>
</dbReference>
<dbReference type="SUPFAM" id="SSF47336">
    <property type="entry name" value="ACP-like"/>
    <property type="match status" value="1"/>
</dbReference>
<proteinExistence type="predicted"/>
<dbReference type="InterPro" id="IPR020806">
    <property type="entry name" value="PKS_PP-bd"/>
</dbReference>
<dbReference type="WBParaSite" id="PSAMB.scaffold6645size9062.g28848.t1">
    <property type="protein sequence ID" value="PSAMB.scaffold6645size9062.g28848.t1"/>
    <property type="gene ID" value="PSAMB.scaffold6645size9062.g28848"/>
</dbReference>
<dbReference type="PROSITE" id="PS00455">
    <property type="entry name" value="AMP_BINDING"/>
    <property type="match status" value="1"/>
</dbReference>
<evidence type="ECO:0000256" key="1">
    <source>
        <dbReference type="ARBA" id="ARBA00012480"/>
    </source>
</evidence>
<evidence type="ECO:0000256" key="6">
    <source>
        <dbReference type="ARBA" id="ARBA00022598"/>
    </source>
</evidence>
<evidence type="ECO:0000256" key="7">
    <source>
        <dbReference type="ARBA" id="ARBA00044883"/>
    </source>
</evidence>
<dbReference type="PANTHER" id="PTHR45527:SF1">
    <property type="entry name" value="FATTY ACID SYNTHASE"/>
    <property type="match status" value="1"/>
</dbReference>
<dbReference type="InterPro" id="IPR025110">
    <property type="entry name" value="AMP-bd_C"/>
</dbReference>
<dbReference type="Gene3D" id="3.40.50.12780">
    <property type="entry name" value="N-terminal domain of ligase-like"/>
    <property type="match status" value="1"/>
</dbReference>
<dbReference type="Gene3D" id="3.40.50.1820">
    <property type="entry name" value="alpha/beta hydrolase"/>
    <property type="match status" value="1"/>
</dbReference>
<dbReference type="PROSITE" id="PS00012">
    <property type="entry name" value="PHOSPHOPANTETHEINE"/>
    <property type="match status" value="1"/>
</dbReference>
<keyword evidence="4" id="KW-0596">Phosphopantetheine</keyword>
<keyword evidence="6" id="KW-0436">Ligase</keyword>
<keyword evidence="9" id="KW-1185">Reference proteome</keyword>
<sequence>MRSCVDLAFMFYTSGTTGAPKGVALRQFGITSYLQCVTQRTMLHDGGLVFNFSAYVFDNSLTEFFGCFINGGTSLIPTTNLETVRLLLKESLINYVFMPATFMQTVDEHSGLLLSERLEVLDSGGESLNEKLLENMVKWHINCMLSYGPTETAVGNTYKRLKALDNCMNNGVPLLNSHIMLLDKQRRPVPIGTPGEIAISGATARGYFNVEPHVARRFAPNTHRTAEDIATKRRPKLYDVGDYAKWLPTGELLFIGRIDTQVKIRGCRIELEGIESTMLSFDGVEGAAIAVLTDAIGRPIGLVGFYVFDQSGNEQTLRAELIAYMKRKLPSQMVPSYFVQVDRIPATISGKVDRRALLAYFETIREQEDDNGGERELLSATEKALIDVWAQCLGHSKIKAGDNFFEVGGNSLLTVKLRALLEAKFNVAVRIADLFKYQTVRAMADNLFESCLSENDTGSINESADIVIEIGEAKKGKTELFFFHPLVGGAVFPYQALLTKLENAGSYFGVQHPNTFEEGRACQANSLQDLVGLYLSEMRQKSARKLAASVMIGSSLGGILAHEAVAQLERQGMDLPFIICIDSALNAGDLSMWTRQSHDEQMRAIFKCYDSEIAPSMQDAMIENAWQLLQMSETHRPRPIRARMYLFRIEKDNGTGEDYGWGQSTEQPVIIDRITGAHHNMLFSENCAKMAIKITAILREYDSLCVK</sequence>
<dbReference type="EC" id="3.1.2.14" evidence="1"/>
<dbReference type="SMART" id="SM00823">
    <property type="entry name" value="PKS_PP"/>
    <property type="match status" value="1"/>
</dbReference>
<evidence type="ECO:0000313" key="10">
    <source>
        <dbReference type="WBParaSite" id="PSAMB.scaffold6645size9062.g28848.t1"/>
    </source>
</evidence>
<dbReference type="InterPro" id="IPR000873">
    <property type="entry name" value="AMP-dep_synth/lig_dom"/>
</dbReference>
<dbReference type="InterPro" id="IPR001031">
    <property type="entry name" value="Thioesterase"/>
</dbReference>
<dbReference type="InterPro" id="IPR020845">
    <property type="entry name" value="AMP-binding_CS"/>
</dbReference>
<evidence type="ECO:0000256" key="4">
    <source>
        <dbReference type="ARBA" id="ARBA00022450"/>
    </source>
</evidence>
<dbReference type="Pfam" id="PF00975">
    <property type="entry name" value="Thioesterase"/>
    <property type="match status" value="1"/>
</dbReference>
<reference evidence="10" key="1">
    <citation type="submission" date="2022-11" db="UniProtKB">
        <authorList>
            <consortium name="WormBaseParasite"/>
        </authorList>
    </citation>
    <scope>IDENTIFICATION</scope>
</reference>
<dbReference type="Gene3D" id="1.10.1200.10">
    <property type="entry name" value="ACP-like"/>
    <property type="match status" value="1"/>
</dbReference>
<dbReference type="GO" id="GO:0031177">
    <property type="term" value="F:phosphopantetheine binding"/>
    <property type="evidence" value="ECO:0007669"/>
    <property type="project" value="InterPro"/>
</dbReference>
<dbReference type="SUPFAM" id="SSF56801">
    <property type="entry name" value="Acetyl-CoA synthetase-like"/>
    <property type="match status" value="1"/>
</dbReference>
<dbReference type="GO" id="GO:0044550">
    <property type="term" value="P:secondary metabolite biosynthetic process"/>
    <property type="evidence" value="ECO:0007669"/>
    <property type="project" value="TreeGrafter"/>
</dbReference>
<dbReference type="SUPFAM" id="SSF53474">
    <property type="entry name" value="alpha/beta-Hydrolases"/>
    <property type="match status" value="1"/>
</dbReference>
<dbReference type="GO" id="GO:0016874">
    <property type="term" value="F:ligase activity"/>
    <property type="evidence" value="ECO:0007669"/>
    <property type="project" value="UniProtKB-KW"/>
</dbReference>
<dbReference type="Pfam" id="PF13193">
    <property type="entry name" value="AMP-binding_C"/>
    <property type="match status" value="1"/>
</dbReference>
<dbReference type="AlphaFoldDB" id="A0A914X9T4"/>
<name>A0A914X9T4_9BILA</name>
<dbReference type="GO" id="GO:0004312">
    <property type="term" value="F:fatty acid synthase activity"/>
    <property type="evidence" value="ECO:0007669"/>
    <property type="project" value="UniProtKB-EC"/>
</dbReference>
<dbReference type="Pfam" id="PF00550">
    <property type="entry name" value="PP-binding"/>
    <property type="match status" value="1"/>
</dbReference>
<dbReference type="GO" id="GO:0043041">
    <property type="term" value="P:amino acid activation for nonribosomal peptide biosynthetic process"/>
    <property type="evidence" value="ECO:0007669"/>
    <property type="project" value="TreeGrafter"/>
</dbReference>
<evidence type="ECO:0000259" key="8">
    <source>
        <dbReference type="PROSITE" id="PS50075"/>
    </source>
</evidence>
<organism evidence="9 10">
    <name type="scientific">Plectus sambesii</name>
    <dbReference type="NCBI Taxonomy" id="2011161"/>
    <lineage>
        <taxon>Eukaryota</taxon>
        <taxon>Metazoa</taxon>
        <taxon>Ecdysozoa</taxon>
        <taxon>Nematoda</taxon>
        <taxon>Chromadorea</taxon>
        <taxon>Plectida</taxon>
        <taxon>Plectina</taxon>
        <taxon>Plectoidea</taxon>
        <taxon>Plectidae</taxon>
        <taxon>Plectus</taxon>
    </lineage>
</organism>
<dbReference type="GO" id="GO:0005737">
    <property type="term" value="C:cytoplasm"/>
    <property type="evidence" value="ECO:0007669"/>
    <property type="project" value="TreeGrafter"/>
</dbReference>
<comment type="catalytic activity">
    <reaction evidence="7">
        <text>acetyl-CoA + n malonyl-CoA + 2n NADPH + 2n H(+) = a long-chain fatty acid + (n+1) CoA + n CO2 + 2n NADP(+).</text>
        <dbReference type="EC" id="2.3.1.85"/>
    </reaction>
</comment>
<protein>
    <recommendedName>
        <fullName evidence="3">Fatty acid synthase</fullName>
        <ecNumber evidence="2">2.3.1.85</ecNumber>
        <ecNumber evidence="1">3.1.2.14</ecNumber>
    </recommendedName>
</protein>
<dbReference type="PROSITE" id="PS50075">
    <property type="entry name" value="CARRIER"/>
    <property type="match status" value="1"/>
</dbReference>
<evidence type="ECO:0000256" key="2">
    <source>
        <dbReference type="ARBA" id="ARBA00012873"/>
    </source>
</evidence>
<dbReference type="Proteomes" id="UP000887566">
    <property type="component" value="Unplaced"/>
</dbReference>
<dbReference type="Pfam" id="PF00501">
    <property type="entry name" value="AMP-binding"/>
    <property type="match status" value="1"/>
</dbReference>